<dbReference type="EMBL" id="FQZF01000018">
    <property type="protein sequence ID" value="SHJ68942.1"/>
    <property type="molecule type" value="Genomic_DNA"/>
</dbReference>
<dbReference type="RefSeq" id="WP_073136347.1">
    <property type="nucleotide sequence ID" value="NZ_FQZF01000018.1"/>
</dbReference>
<dbReference type="Proteomes" id="UP000184387">
    <property type="component" value="Unassembled WGS sequence"/>
</dbReference>
<feature type="region of interest" description="Disordered" evidence="1">
    <location>
        <begin position="35"/>
        <end position="151"/>
    </location>
</feature>
<accession>A0A1M6LCP6</accession>
<evidence type="ECO:0000313" key="3">
    <source>
        <dbReference type="Proteomes" id="UP000184387"/>
    </source>
</evidence>
<evidence type="ECO:0000256" key="1">
    <source>
        <dbReference type="SAM" id="MobiDB-lite"/>
    </source>
</evidence>
<evidence type="ECO:0000313" key="2">
    <source>
        <dbReference type="EMBL" id="SHJ68942.1"/>
    </source>
</evidence>
<name>A0A1M6LCP6_9PROT</name>
<feature type="compositionally biased region" description="Acidic residues" evidence="1">
    <location>
        <begin position="119"/>
        <end position="136"/>
    </location>
</feature>
<protein>
    <submittedName>
        <fullName evidence="2">Uncharacterized protein</fullName>
    </submittedName>
</protein>
<proteinExistence type="predicted"/>
<organism evidence="2 3">
    <name type="scientific">Muricoccus roseus</name>
    <dbReference type="NCBI Taxonomy" id="198092"/>
    <lineage>
        <taxon>Bacteria</taxon>
        <taxon>Pseudomonadati</taxon>
        <taxon>Pseudomonadota</taxon>
        <taxon>Alphaproteobacteria</taxon>
        <taxon>Acetobacterales</taxon>
        <taxon>Roseomonadaceae</taxon>
        <taxon>Muricoccus</taxon>
    </lineage>
</organism>
<sequence length="241" mass="26247">MSRTRKTPAAAAPARRKARSRDAVADALVPFAHLMEPGADAPAQPRAKAKRAEDDDRREDEDEQEERSRARRARRAEEDDDSGEDDDEDRRESAEEDEGEEEDGDEERDRARGRRTAAADDEESEEDDEEQDEEDERDPKARAARSRERARCGRILGSKAAAGRAAAAANLACNTTMSAKAAIRLLGTLPKQQAAAPALGQRMADFGNRPSASEAPAPDRKKAVAASWDAAMQRAGVSPRG</sequence>
<feature type="compositionally biased region" description="Acidic residues" evidence="1">
    <location>
        <begin position="56"/>
        <end position="65"/>
    </location>
</feature>
<feature type="region of interest" description="Disordered" evidence="1">
    <location>
        <begin position="1"/>
        <end position="22"/>
    </location>
</feature>
<feature type="compositionally biased region" description="Acidic residues" evidence="1">
    <location>
        <begin position="78"/>
        <end position="106"/>
    </location>
</feature>
<dbReference type="AlphaFoldDB" id="A0A1M6LCP6"/>
<reference evidence="2 3" key="1">
    <citation type="submission" date="2016-11" db="EMBL/GenBank/DDBJ databases">
        <authorList>
            <person name="Jaros S."/>
            <person name="Januszkiewicz K."/>
            <person name="Wedrychowicz H."/>
        </authorList>
    </citation>
    <scope>NUCLEOTIDE SEQUENCE [LARGE SCALE GENOMIC DNA]</scope>
    <source>
        <strain evidence="2 3">DSM 14916</strain>
    </source>
</reference>
<feature type="region of interest" description="Disordered" evidence="1">
    <location>
        <begin position="204"/>
        <end position="241"/>
    </location>
</feature>
<feature type="compositionally biased region" description="Basic and acidic residues" evidence="1">
    <location>
        <begin position="137"/>
        <end position="151"/>
    </location>
</feature>
<gene>
    <name evidence="2" type="ORF">SAMN02745194_03128</name>
</gene>
<keyword evidence="3" id="KW-1185">Reference proteome</keyword>
<dbReference type="STRING" id="198092.SAMN02745194_03128"/>